<dbReference type="Pfam" id="PF00196">
    <property type="entry name" value="GerE"/>
    <property type="match status" value="1"/>
</dbReference>
<dbReference type="GO" id="GO:0003677">
    <property type="term" value="F:DNA binding"/>
    <property type="evidence" value="ECO:0007669"/>
    <property type="project" value="UniProtKB-KW"/>
</dbReference>
<dbReference type="InterPro" id="IPR036388">
    <property type="entry name" value="WH-like_DNA-bd_sf"/>
</dbReference>
<evidence type="ECO:0000256" key="3">
    <source>
        <dbReference type="ARBA" id="ARBA00023163"/>
    </source>
</evidence>
<dbReference type="EMBL" id="JNBY01000050">
    <property type="protein sequence ID" value="KDN87155.1"/>
    <property type="molecule type" value="Genomic_DNA"/>
</dbReference>
<evidence type="ECO:0000256" key="2">
    <source>
        <dbReference type="ARBA" id="ARBA00023125"/>
    </source>
</evidence>
<organism evidence="5 6">
    <name type="scientific">Kitasatospora cheerisanensis KCTC 2395</name>
    <dbReference type="NCBI Taxonomy" id="1348663"/>
    <lineage>
        <taxon>Bacteria</taxon>
        <taxon>Bacillati</taxon>
        <taxon>Actinomycetota</taxon>
        <taxon>Actinomycetes</taxon>
        <taxon>Kitasatosporales</taxon>
        <taxon>Streptomycetaceae</taxon>
        <taxon>Kitasatospora</taxon>
    </lineage>
</organism>
<feature type="domain" description="HTH luxR-type" evidence="4">
    <location>
        <begin position="256"/>
        <end position="283"/>
    </location>
</feature>
<accession>A0A066ZAI9</accession>
<keyword evidence="1" id="KW-0805">Transcription regulation</keyword>
<keyword evidence="6" id="KW-1185">Reference proteome</keyword>
<dbReference type="PANTHER" id="PTHR44688:SF16">
    <property type="entry name" value="DNA-BINDING TRANSCRIPTIONAL ACTIVATOR DEVR_DOSR"/>
    <property type="match status" value="1"/>
</dbReference>
<comment type="caution">
    <text evidence="5">The sequence shown here is derived from an EMBL/GenBank/DDBJ whole genome shotgun (WGS) entry which is preliminary data.</text>
</comment>
<keyword evidence="2" id="KW-0238">DNA-binding</keyword>
<dbReference type="AlphaFoldDB" id="A0A066ZAI9"/>
<dbReference type="GO" id="GO:0006355">
    <property type="term" value="P:regulation of DNA-templated transcription"/>
    <property type="evidence" value="ECO:0007669"/>
    <property type="project" value="InterPro"/>
</dbReference>
<sequence length="305" mass="33240">MNSVQSDDLNLGQFQDAVHLEVWADDLATFPKIRRSGVHAETLSRASRGAPQHSIRFREQISRYGFGDELRAVFDAAGGMWGCAAFMRATDRGPFPARQRELADTAARLLGQLLRASHLPPEEPARTDPTPAVFLLDRHNRPRALSGPAEELLARLADPSPTSLRVPTAIAMAAEHARRAAHGLPTPHVPVRIRTHDGHWYLLHAATLRETAGGGAADEVTVVATPASPAHVIPLHLAAYGLTAREQEVALLLIRGADTREVAQQLAMTPYTVQDHLKAVFTKTGVTRRQELTARIMLALNPPPD</sequence>
<dbReference type="CDD" id="cd06170">
    <property type="entry name" value="LuxR_C_like"/>
    <property type="match status" value="1"/>
</dbReference>
<gene>
    <name evidence="5" type="ORF">KCH_12400</name>
</gene>
<dbReference type="HOGENOM" id="CLU_061962_0_0_11"/>
<dbReference type="Proteomes" id="UP000027178">
    <property type="component" value="Unassembled WGS sequence"/>
</dbReference>
<dbReference type="PROSITE" id="PS00622">
    <property type="entry name" value="HTH_LUXR_1"/>
    <property type="match status" value="1"/>
</dbReference>
<evidence type="ECO:0000313" key="6">
    <source>
        <dbReference type="Proteomes" id="UP000027178"/>
    </source>
</evidence>
<dbReference type="InterPro" id="IPR000792">
    <property type="entry name" value="Tscrpt_reg_LuxR_C"/>
</dbReference>
<evidence type="ECO:0000256" key="1">
    <source>
        <dbReference type="ARBA" id="ARBA00023015"/>
    </source>
</evidence>
<name>A0A066ZAI9_9ACTN</name>
<dbReference type="eggNOG" id="COG2197">
    <property type="taxonomic scope" value="Bacteria"/>
</dbReference>
<keyword evidence="3" id="KW-0804">Transcription</keyword>
<dbReference type="SUPFAM" id="SSF46894">
    <property type="entry name" value="C-terminal effector domain of the bipartite response regulators"/>
    <property type="match status" value="1"/>
</dbReference>
<reference evidence="5 6" key="1">
    <citation type="submission" date="2014-05" db="EMBL/GenBank/DDBJ databases">
        <title>Draft Genome Sequence of Kitasatospora cheerisanensis KCTC 2395.</title>
        <authorList>
            <person name="Nam D.H."/>
        </authorList>
    </citation>
    <scope>NUCLEOTIDE SEQUENCE [LARGE SCALE GENOMIC DNA]</scope>
    <source>
        <strain evidence="5 6">KCTC 2395</strain>
    </source>
</reference>
<dbReference type="InterPro" id="IPR016032">
    <property type="entry name" value="Sig_transdc_resp-reg_C-effctor"/>
</dbReference>
<dbReference type="PRINTS" id="PR00038">
    <property type="entry name" value="HTHLUXR"/>
</dbReference>
<evidence type="ECO:0000259" key="4">
    <source>
        <dbReference type="PROSITE" id="PS00622"/>
    </source>
</evidence>
<protein>
    <recommendedName>
        <fullName evidence="4">HTH luxR-type domain-containing protein</fullName>
    </recommendedName>
</protein>
<dbReference type="PANTHER" id="PTHR44688">
    <property type="entry name" value="DNA-BINDING TRANSCRIPTIONAL ACTIVATOR DEVR_DOSR"/>
    <property type="match status" value="1"/>
</dbReference>
<dbReference type="Gene3D" id="1.10.10.10">
    <property type="entry name" value="Winged helix-like DNA-binding domain superfamily/Winged helix DNA-binding domain"/>
    <property type="match status" value="1"/>
</dbReference>
<evidence type="ECO:0000313" key="5">
    <source>
        <dbReference type="EMBL" id="KDN87155.1"/>
    </source>
</evidence>
<dbReference type="SMART" id="SM00421">
    <property type="entry name" value="HTH_LUXR"/>
    <property type="match status" value="1"/>
</dbReference>
<dbReference type="PATRIC" id="fig|1348663.4.peg.1184"/>
<proteinExistence type="predicted"/>